<dbReference type="PANTHER" id="PTHR43649">
    <property type="entry name" value="ARABINOSE-BINDING PROTEIN-RELATED"/>
    <property type="match status" value="1"/>
</dbReference>
<keyword evidence="4" id="KW-0564">Palmitate</keyword>
<evidence type="ECO:0000256" key="4">
    <source>
        <dbReference type="ARBA" id="ARBA00023139"/>
    </source>
</evidence>
<protein>
    <recommendedName>
        <fullName evidence="9">ABC transporter substrate-binding protein</fullName>
    </recommendedName>
</protein>
<evidence type="ECO:0000256" key="5">
    <source>
        <dbReference type="ARBA" id="ARBA00023288"/>
    </source>
</evidence>
<organism evidence="7 8">
    <name type="scientific">Anoxybacter fermentans</name>
    <dbReference type="NCBI Taxonomy" id="1323375"/>
    <lineage>
        <taxon>Bacteria</taxon>
        <taxon>Bacillati</taxon>
        <taxon>Bacillota</taxon>
        <taxon>Clostridia</taxon>
        <taxon>Halanaerobiales</taxon>
        <taxon>Anoxybacter</taxon>
    </lineage>
</organism>
<gene>
    <name evidence="7" type="ORF">BBF96_10425</name>
</gene>
<accession>A0A3Q9HRF2</accession>
<dbReference type="OrthoDB" id="383712at2"/>
<evidence type="ECO:0000256" key="6">
    <source>
        <dbReference type="SAM" id="SignalP"/>
    </source>
</evidence>
<evidence type="ECO:0000313" key="8">
    <source>
        <dbReference type="Proteomes" id="UP000267250"/>
    </source>
</evidence>
<keyword evidence="1" id="KW-1003">Cell membrane</keyword>
<dbReference type="AlphaFoldDB" id="A0A3Q9HRF2"/>
<feature type="signal peptide" evidence="6">
    <location>
        <begin position="1"/>
        <end position="23"/>
    </location>
</feature>
<evidence type="ECO:0000256" key="2">
    <source>
        <dbReference type="ARBA" id="ARBA00022729"/>
    </source>
</evidence>
<dbReference type="Proteomes" id="UP000267250">
    <property type="component" value="Chromosome"/>
</dbReference>
<name>A0A3Q9HRF2_9FIRM</name>
<keyword evidence="5" id="KW-0449">Lipoprotein</keyword>
<sequence length="400" mass="44957">MKKALILILLLGIILFSTLSAFAAETITVWAMGAEAKKIGAMVEKFEKAYPGLKVKVQAIPWSSAHDKLITAIAGGTVPDVAQMGTTWMAEFGSIGVFEDVSNYLKNSKVIKEDDFFEGSLNTNIVDGKLYGIPWYVDTRVLFYRTDLLAEVGYDHPPRTWEELEDVARKLAADGGYGLALSTNNYQEFMPFVWQNGGRILDENGEVAVTEPAFVEALEFYVKLFKEGLAPIDAQGTNLFQEFAAGRMPMYFSGPWMVNLTHEQVPEIDGKWSVALMPEKKSRTSFIGGCNLVIFKDSKHKEAAWKFIEFMTEAQNQVEWFKISGCLPANKWAWEDTYFNNLEMMQVFGEQLKDAKAPINIPQWAQIESFIQRRVQEACYGEKTPKEAAEALARDIEGVL</sequence>
<dbReference type="InterPro" id="IPR050490">
    <property type="entry name" value="Bact_solute-bd_prot1"/>
</dbReference>
<dbReference type="InterPro" id="IPR006059">
    <property type="entry name" value="SBP"/>
</dbReference>
<reference evidence="7 8" key="1">
    <citation type="submission" date="2016-07" db="EMBL/GenBank/DDBJ databases">
        <title>Genome and transcriptome analysis of iron-reducing fermentative bacteria Anoxybacter fermentans.</title>
        <authorList>
            <person name="Zeng X."/>
            <person name="Shao Z."/>
        </authorList>
    </citation>
    <scope>NUCLEOTIDE SEQUENCE [LARGE SCALE GENOMIC DNA]</scope>
    <source>
        <strain evidence="7 8">DY22613</strain>
    </source>
</reference>
<dbReference type="KEGG" id="aft:BBF96_10425"/>
<dbReference type="SUPFAM" id="SSF53850">
    <property type="entry name" value="Periplasmic binding protein-like II"/>
    <property type="match status" value="1"/>
</dbReference>
<proteinExistence type="predicted"/>
<evidence type="ECO:0000256" key="3">
    <source>
        <dbReference type="ARBA" id="ARBA00023136"/>
    </source>
</evidence>
<dbReference type="Gene3D" id="3.40.190.10">
    <property type="entry name" value="Periplasmic binding protein-like II"/>
    <property type="match status" value="2"/>
</dbReference>
<dbReference type="CDD" id="cd14747">
    <property type="entry name" value="PBP2_MalE"/>
    <property type="match status" value="1"/>
</dbReference>
<dbReference type="RefSeq" id="WP_127017110.1">
    <property type="nucleotide sequence ID" value="NZ_CP016379.1"/>
</dbReference>
<feature type="chain" id="PRO_5018616119" description="ABC transporter substrate-binding protein" evidence="6">
    <location>
        <begin position="24"/>
        <end position="400"/>
    </location>
</feature>
<evidence type="ECO:0000256" key="1">
    <source>
        <dbReference type="ARBA" id="ARBA00022475"/>
    </source>
</evidence>
<evidence type="ECO:0000313" key="7">
    <source>
        <dbReference type="EMBL" id="AZR73763.1"/>
    </source>
</evidence>
<dbReference type="EMBL" id="CP016379">
    <property type="protein sequence ID" value="AZR73763.1"/>
    <property type="molecule type" value="Genomic_DNA"/>
</dbReference>
<dbReference type="PANTHER" id="PTHR43649:SF33">
    <property type="entry name" value="POLYGALACTURONAN_RHAMNOGALACTURONAN-BINDING PROTEIN YTCQ"/>
    <property type="match status" value="1"/>
</dbReference>
<keyword evidence="2 6" id="KW-0732">Signal</keyword>
<dbReference type="Pfam" id="PF01547">
    <property type="entry name" value="SBP_bac_1"/>
    <property type="match status" value="1"/>
</dbReference>
<evidence type="ECO:0008006" key="9">
    <source>
        <dbReference type="Google" id="ProtNLM"/>
    </source>
</evidence>
<keyword evidence="8" id="KW-1185">Reference proteome</keyword>
<keyword evidence="3" id="KW-0472">Membrane</keyword>